<dbReference type="Gene3D" id="3.40.50.300">
    <property type="entry name" value="P-loop containing nucleotide triphosphate hydrolases"/>
    <property type="match status" value="1"/>
</dbReference>
<dbReference type="PANTHER" id="PTHR43442:SF3">
    <property type="entry name" value="GLUCONOKINASE-RELATED"/>
    <property type="match status" value="1"/>
</dbReference>
<organism evidence="10 11">
    <name type="scientific">Aurantimonas marianensis</name>
    <dbReference type="NCBI Taxonomy" id="2920428"/>
    <lineage>
        <taxon>Bacteria</taxon>
        <taxon>Pseudomonadati</taxon>
        <taxon>Pseudomonadota</taxon>
        <taxon>Alphaproteobacteria</taxon>
        <taxon>Hyphomicrobiales</taxon>
        <taxon>Aurantimonadaceae</taxon>
        <taxon>Aurantimonas</taxon>
    </lineage>
</organism>
<comment type="catalytic activity">
    <reaction evidence="8 9">
        <text>D-gluconate + ATP = 6-phospho-D-gluconate + ADP + H(+)</text>
        <dbReference type="Rhea" id="RHEA:19433"/>
        <dbReference type="ChEBI" id="CHEBI:15378"/>
        <dbReference type="ChEBI" id="CHEBI:18391"/>
        <dbReference type="ChEBI" id="CHEBI:30616"/>
        <dbReference type="ChEBI" id="CHEBI:58759"/>
        <dbReference type="ChEBI" id="CHEBI:456216"/>
        <dbReference type="EC" id="2.7.1.12"/>
    </reaction>
</comment>
<dbReference type="InterPro" id="IPR027417">
    <property type="entry name" value="P-loop_NTPase"/>
</dbReference>
<keyword evidence="4 9" id="KW-0808">Transferase</keyword>
<keyword evidence="5 9" id="KW-0547">Nucleotide-binding</keyword>
<dbReference type="PANTHER" id="PTHR43442">
    <property type="entry name" value="GLUCONOKINASE-RELATED"/>
    <property type="match status" value="1"/>
</dbReference>
<proteinExistence type="inferred from homology"/>
<name>A0A9X2H7Y2_9HYPH</name>
<evidence type="ECO:0000256" key="5">
    <source>
        <dbReference type="ARBA" id="ARBA00022741"/>
    </source>
</evidence>
<evidence type="ECO:0000256" key="6">
    <source>
        <dbReference type="ARBA" id="ARBA00022777"/>
    </source>
</evidence>
<dbReference type="CDD" id="cd02021">
    <property type="entry name" value="GntK"/>
    <property type="match status" value="1"/>
</dbReference>
<evidence type="ECO:0000256" key="1">
    <source>
        <dbReference type="ARBA" id="ARBA00004761"/>
    </source>
</evidence>
<comment type="pathway">
    <text evidence="1">Carbohydrate acid metabolism.</text>
</comment>
<protein>
    <recommendedName>
        <fullName evidence="3 9">Gluconokinase</fullName>
        <ecNumber evidence="3 9">2.7.1.12</ecNumber>
    </recommendedName>
</protein>
<dbReference type="InterPro" id="IPR006001">
    <property type="entry name" value="Therm_gnt_kin"/>
</dbReference>
<dbReference type="SUPFAM" id="SSF52540">
    <property type="entry name" value="P-loop containing nucleoside triphosphate hydrolases"/>
    <property type="match status" value="1"/>
</dbReference>
<evidence type="ECO:0000256" key="3">
    <source>
        <dbReference type="ARBA" id="ARBA00012054"/>
    </source>
</evidence>
<keyword evidence="7 9" id="KW-0067">ATP-binding</keyword>
<dbReference type="GO" id="GO:0005975">
    <property type="term" value="P:carbohydrate metabolic process"/>
    <property type="evidence" value="ECO:0007669"/>
    <property type="project" value="InterPro"/>
</dbReference>
<evidence type="ECO:0000256" key="2">
    <source>
        <dbReference type="ARBA" id="ARBA00008420"/>
    </source>
</evidence>
<dbReference type="GO" id="GO:0005524">
    <property type="term" value="F:ATP binding"/>
    <property type="evidence" value="ECO:0007669"/>
    <property type="project" value="UniProtKB-KW"/>
</dbReference>
<dbReference type="EMBL" id="JALHBS010000046">
    <property type="protein sequence ID" value="MCP3055205.1"/>
    <property type="molecule type" value="Genomic_DNA"/>
</dbReference>
<comment type="similarity">
    <text evidence="2 9">Belongs to the gluconokinase GntK/GntV family.</text>
</comment>
<dbReference type="Proteomes" id="UP001155220">
    <property type="component" value="Unassembled WGS sequence"/>
</dbReference>
<comment type="caution">
    <text evidence="10">The sequence shown here is derived from an EMBL/GenBank/DDBJ whole genome shotgun (WGS) entry which is preliminary data.</text>
</comment>
<dbReference type="AlphaFoldDB" id="A0A9X2H7Y2"/>
<keyword evidence="11" id="KW-1185">Reference proteome</keyword>
<dbReference type="GO" id="GO:0005737">
    <property type="term" value="C:cytoplasm"/>
    <property type="evidence" value="ECO:0007669"/>
    <property type="project" value="TreeGrafter"/>
</dbReference>
<sequence>MAGEIEITMQPSPVFLIMGVCGAGKSAVAQALAGALNGTFLDGDDYHLAEHVKDMSAGIPLNDLVRKDWLRRVCRAIVAARRERDAPVFIACSALKKSYRDFIRREVGPLCVLHLAGDPELVRERMTGRPDHFMPISLIESQFRDLEPPRAPEEGVHVLDISPPLESVVHEALAISRRVVANAGSHPHAEDRHSVGNTHRP</sequence>
<reference evidence="10" key="1">
    <citation type="submission" date="2022-03" db="EMBL/GenBank/DDBJ databases">
        <title>Aurantimonas Liuensis sp. Nov., isolated from the hadal seawater of the Mariana Trench.</title>
        <authorList>
            <person name="Liu R."/>
        </authorList>
    </citation>
    <scope>NUCLEOTIDE SEQUENCE</scope>
    <source>
        <strain evidence="10">LRZ36</strain>
    </source>
</reference>
<dbReference type="GO" id="GO:0046316">
    <property type="term" value="F:gluconokinase activity"/>
    <property type="evidence" value="ECO:0007669"/>
    <property type="project" value="UniProtKB-EC"/>
</dbReference>
<gene>
    <name evidence="10" type="ORF">MJ956_08585</name>
</gene>
<evidence type="ECO:0000313" key="10">
    <source>
        <dbReference type="EMBL" id="MCP3055205.1"/>
    </source>
</evidence>
<evidence type="ECO:0000313" key="11">
    <source>
        <dbReference type="Proteomes" id="UP001155220"/>
    </source>
</evidence>
<evidence type="ECO:0000256" key="8">
    <source>
        <dbReference type="ARBA" id="ARBA00048090"/>
    </source>
</evidence>
<keyword evidence="6 9" id="KW-0418">Kinase</keyword>
<evidence type="ECO:0000256" key="9">
    <source>
        <dbReference type="RuleBase" id="RU363066"/>
    </source>
</evidence>
<dbReference type="NCBIfam" id="TIGR01313">
    <property type="entry name" value="therm_gnt_kin"/>
    <property type="match status" value="1"/>
</dbReference>
<dbReference type="EC" id="2.7.1.12" evidence="3 9"/>
<evidence type="ECO:0000256" key="7">
    <source>
        <dbReference type="ARBA" id="ARBA00022840"/>
    </source>
</evidence>
<evidence type="ECO:0000256" key="4">
    <source>
        <dbReference type="ARBA" id="ARBA00022679"/>
    </source>
</evidence>
<accession>A0A9X2H7Y2</accession>